<reference evidence="3" key="1">
    <citation type="journal article" date="2019" name="Int. J. Syst. Evol. Microbiol.">
        <title>The Global Catalogue of Microorganisms (GCM) 10K type strain sequencing project: providing services to taxonomists for standard genome sequencing and annotation.</title>
        <authorList>
            <consortium name="The Broad Institute Genomics Platform"/>
            <consortium name="The Broad Institute Genome Sequencing Center for Infectious Disease"/>
            <person name="Wu L."/>
            <person name="Ma J."/>
        </authorList>
    </citation>
    <scope>NUCLEOTIDE SEQUENCE [LARGE SCALE GENOMIC DNA]</scope>
    <source>
        <strain evidence="3">CCM 8689</strain>
    </source>
</reference>
<name>A0ABV8NP73_9SPHI</name>
<dbReference type="PROSITE" id="PS50995">
    <property type="entry name" value="HTH_MARR_2"/>
    <property type="match status" value="1"/>
</dbReference>
<dbReference type="PANTHER" id="PTHR33164">
    <property type="entry name" value="TRANSCRIPTIONAL REGULATOR, MARR FAMILY"/>
    <property type="match status" value="1"/>
</dbReference>
<dbReference type="InterPro" id="IPR039422">
    <property type="entry name" value="MarR/SlyA-like"/>
</dbReference>
<accession>A0ABV8NP73</accession>
<keyword evidence="3" id="KW-1185">Reference proteome</keyword>
<dbReference type="Pfam" id="PF13463">
    <property type="entry name" value="HTH_27"/>
    <property type="match status" value="1"/>
</dbReference>
<evidence type="ECO:0000259" key="1">
    <source>
        <dbReference type="PROSITE" id="PS50995"/>
    </source>
</evidence>
<dbReference type="InterPro" id="IPR000835">
    <property type="entry name" value="HTH_MarR-typ"/>
</dbReference>
<evidence type="ECO:0000313" key="2">
    <source>
        <dbReference type="EMBL" id="MFC4198815.1"/>
    </source>
</evidence>
<dbReference type="RefSeq" id="WP_378962860.1">
    <property type="nucleotide sequence ID" value="NZ_JBHRXC010000001.1"/>
</dbReference>
<dbReference type="PRINTS" id="PR00598">
    <property type="entry name" value="HTHMARR"/>
</dbReference>
<dbReference type="PANTHER" id="PTHR33164:SF43">
    <property type="entry name" value="HTH-TYPE TRANSCRIPTIONAL REPRESSOR YETL"/>
    <property type="match status" value="1"/>
</dbReference>
<protein>
    <submittedName>
        <fullName evidence="2">MarR family winged helix-turn-helix transcriptional regulator</fullName>
    </submittedName>
</protein>
<gene>
    <name evidence="2" type="ORF">ACFOUY_19065</name>
</gene>
<evidence type="ECO:0000313" key="3">
    <source>
        <dbReference type="Proteomes" id="UP001595792"/>
    </source>
</evidence>
<dbReference type="Gene3D" id="1.10.10.10">
    <property type="entry name" value="Winged helix-like DNA-binding domain superfamily/Winged helix DNA-binding domain"/>
    <property type="match status" value="1"/>
</dbReference>
<dbReference type="SMART" id="SM00347">
    <property type="entry name" value="HTH_MARR"/>
    <property type="match status" value="1"/>
</dbReference>
<feature type="domain" description="HTH marR-type" evidence="1">
    <location>
        <begin position="61"/>
        <end position="194"/>
    </location>
</feature>
<organism evidence="2 3">
    <name type="scientific">Pedobacter jamesrossensis</name>
    <dbReference type="NCBI Taxonomy" id="1908238"/>
    <lineage>
        <taxon>Bacteria</taxon>
        <taxon>Pseudomonadati</taxon>
        <taxon>Bacteroidota</taxon>
        <taxon>Sphingobacteriia</taxon>
        <taxon>Sphingobacteriales</taxon>
        <taxon>Sphingobacteriaceae</taxon>
        <taxon>Pedobacter</taxon>
    </lineage>
</organism>
<dbReference type="InterPro" id="IPR036390">
    <property type="entry name" value="WH_DNA-bd_sf"/>
</dbReference>
<comment type="caution">
    <text evidence="2">The sequence shown here is derived from an EMBL/GenBank/DDBJ whole genome shotgun (WGS) entry which is preliminary data.</text>
</comment>
<dbReference type="Proteomes" id="UP001595792">
    <property type="component" value="Unassembled WGS sequence"/>
</dbReference>
<sequence>MMYNLIGELLTLVKKYEGSATHPKEDIFSFLDWLNVENKNKTPLPQDEPIWEGKTNGRSADSVINTSLVHLYRYARLHAKTAVAGSPFSTPDEFIYLITLSSGGNMSKTALIKANIHEKATGTLIINRLIEKGLVEQQGTDSDKRARIIHVTPKGRAELGKSIENIKLASAKVTQPLSREEKLELIGLLLKLEDFHYERSLERPI</sequence>
<dbReference type="InterPro" id="IPR036388">
    <property type="entry name" value="WH-like_DNA-bd_sf"/>
</dbReference>
<proteinExistence type="predicted"/>
<dbReference type="SUPFAM" id="SSF46785">
    <property type="entry name" value="Winged helix' DNA-binding domain"/>
    <property type="match status" value="1"/>
</dbReference>
<dbReference type="EMBL" id="JBHSBY010000143">
    <property type="protein sequence ID" value="MFC4198815.1"/>
    <property type="molecule type" value="Genomic_DNA"/>
</dbReference>